<feature type="transmembrane region" description="Helical" evidence="11">
    <location>
        <begin position="7"/>
        <end position="30"/>
    </location>
</feature>
<evidence type="ECO:0000256" key="3">
    <source>
        <dbReference type="ARBA" id="ARBA00012438"/>
    </source>
</evidence>
<dbReference type="EMBL" id="FNZR01000010">
    <property type="protein sequence ID" value="SEL81376.1"/>
    <property type="molecule type" value="Genomic_DNA"/>
</dbReference>
<reference evidence="15" key="1">
    <citation type="submission" date="2016-10" db="EMBL/GenBank/DDBJ databases">
        <authorList>
            <person name="Varghese N."/>
            <person name="Submissions S."/>
        </authorList>
    </citation>
    <scope>NUCLEOTIDE SEQUENCE [LARGE SCALE GENOMIC DNA]</scope>
    <source>
        <strain evidence="15">Jip14</strain>
    </source>
</reference>
<dbReference type="AlphaFoldDB" id="A0A1H7TAQ9"/>
<dbReference type="InterPro" id="IPR003660">
    <property type="entry name" value="HAMP_dom"/>
</dbReference>
<dbReference type="RefSeq" id="WP_090608451.1">
    <property type="nucleotide sequence ID" value="NZ_FNZR01000010.1"/>
</dbReference>
<dbReference type="Gene3D" id="3.30.565.10">
    <property type="entry name" value="Histidine kinase-like ATPase, C-terminal domain"/>
    <property type="match status" value="1"/>
</dbReference>
<dbReference type="Gene3D" id="6.10.340.10">
    <property type="match status" value="1"/>
</dbReference>
<keyword evidence="5" id="KW-0808">Transferase</keyword>
<dbReference type="InterPro" id="IPR005467">
    <property type="entry name" value="His_kinase_dom"/>
</dbReference>
<dbReference type="SUPFAM" id="SSF55874">
    <property type="entry name" value="ATPase domain of HSP90 chaperone/DNA topoisomerase II/histidine kinase"/>
    <property type="match status" value="1"/>
</dbReference>
<dbReference type="SUPFAM" id="SSF47384">
    <property type="entry name" value="Homodimeric domain of signal transducing histidine kinase"/>
    <property type="match status" value="1"/>
</dbReference>
<protein>
    <recommendedName>
        <fullName evidence="3">histidine kinase</fullName>
        <ecNumber evidence="3">2.7.13.3</ecNumber>
    </recommendedName>
</protein>
<evidence type="ECO:0000259" key="12">
    <source>
        <dbReference type="PROSITE" id="PS50109"/>
    </source>
</evidence>
<dbReference type="SMART" id="SM00387">
    <property type="entry name" value="HATPase_c"/>
    <property type="match status" value="1"/>
</dbReference>
<keyword evidence="6 11" id="KW-0812">Transmembrane</keyword>
<keyword evidence="15" id="KW-1185">Reference proteome</keyword>
<keyword evidence="7 14" id="KW-0418">Kinase</keyword>
<evidence type="ECO:0000256" key="5">
    <source>
        <dbReference type="ARBA" id="ARBA00022679"/>
    </source>
</evidence>
<dbReference type="SMART" id="SM00388">
    <property type="entry name" value="HisKA"/>
    <property type="match status" value="1"/>
</dbReference>
<evidence type="ECO:0000256" key="2">
    <source>
        <dbReference type="ARBA" id="ARBA00004141"/>
    </source>
</evidence>
<evidence type="ECO:0000313" key="15">
    <source>
        <dbReference type="Proteomes" id="UP000198916"/>
    </source>
</evidence>
<dbReference type="Proteomes" id="UP000198916">
    <property type="component" value="Unassembled WGS sequence"/>
</dbReference>
<dbReference type="InterPro" id="IPR050428">
    <property type="entry name" value="TCS_sensor_his_kinase"/>
</dbReference>
<evidence type="ECO:0000256" key="9">
    <source>
        <dbReference type="ARBA" id="ARBA00023012"/>
    </source>
</evidence>
<dbReference type="PRINTS" id="PR00344">
    <property type="entry name" value="BCTRLSENSOR"/>
</dbReference>
<sequence>MTIRNRLTLISSLTFGVVFAVAAFAVYYTFHVTSERIIFSELQKTGLLSAMFYLEEDELSTREHNRIRTDFEAEIQQTDVKVYDSADRLRYGNGQSKEQAPAAALQRIREEGRVQFKREGSYYYGLHYPDNQGDFVVIVATSNDFFASQSNQLLLMMGVALGVGLLVIFLLSYWLSRIAYRPISSVIHQVNQLQADNLETALTLPRAKDELHELVNTFNGLLLRLSDTFVIQKNFINYVSHEFKTPLASITGNLEVFAQKDRSPAEYREVSQTVLAQVSELERIFNNLMMLAGLRTNPQGSTTYRVDELLWDVLDRIFDRWPEARPLLHVDVSVPNPDSLSARGNGHQMQMAVYNLIDNAVKYANDQPIHVRLTQQGKLLQLIIEDHGSGIAAEELKQVHRPFYRGGNVGHTKGSGIGLSLAVLICKQNGVSFSLASEKGQGTTVTLGFSQL</sequence>
<evidence type="ECO:0000259" key="13">
    <source>
        <dbReference type="PROSITE" id="PS50885"/>
    </source>
</evidence>
<feature type="transmembrane region" description="Helical" evidence="11">
    <location>
        <begin position="153"/>
        <end position="175"/>
    </location>
</feature>
<dbReference type="InterPro" id="IPR004358">
    <property type="entry name" value="Sig_transdc_His_kin-like_C"/>
</dbReference>
<evidence type="ECO:0000256" key="4">
    <source>
        <dbReference type="ARBA" id="ARBA00022553"/>
    </source>
</evidence>
<dbReference type="GO" id="GO:0005886">
    <property type="term" value="C:plasma membrane"/>
    <property type="evidence" value="ECO:0007669"/>
    <property type="project" value="TreeGrafter"/>
</dbReference>
<comment type="subcellular location">
    <subcellularLocation>
        <location evidence="2">Membrane</location>
        <topology evidence="2">Multi-pass membrane protein</topology>
    </subcellularLocation>
</comment>
<evidence type="ECO:0000256" key="6">
    <source>
        <dbReference type="ARBA" id="ARBA00022692"/>
    </source>
</evidence>
<dbReference type="CDD" id="cd00082">
    <property type="entry name" value="HisKA"/>
    <property type="match status" value="1"/>
</dbReference>
<keyword evidence="8 11" id="KW-1133">Transmembrane helix</keyword>
<keyword evidence="4" id="KW-0597">Phosphoprotein</keyword>
<dbReference type="PANTHER" id="PTHR45436">
    <property type="entry name" value="SENSOR HISTIDINE KINASE YKOH"/>
    <property type="match status" value="1"/>
</dbReference>
<dbReference type="InterPro" id="IPR036097">
    <property type="entry name" value="HisK_dim/P_sf"/>
</dbReference>
<evidence type="ECO:0000256" key="1">
    <source>
        <dbReference type="ARBA" id="ARBA00000085"/>
    </source>
</evidence>
<feature type="domain" description="HAMP" evidence="13">
    <location>
        <begin position="177"/>
        <end position="230"/>
    </location>
</feature>
<evidence type="ECO:0000256" key="11">
    <source>
        <dbReference type="SAM" id="Phobius"/>
    </source>
</evidence>
<dbReference type="Gene3D" id="1.10.287.130">
    <property type="match status" value="1"/>
</dbReference>
<organism evidence="14 15">
    <name type="scientific">Parapedobacter koreensis</name>
    <dbReference type="NCBI Taxonomy" id="332977"/>
    <lineage>
        <taxon>Bacteria</taxon>
        <taxon>Pseudomonadati</taxon>
        <taxon>Bacteroidota</taxon>
        <taxon>Sphingobacteriia</taxon>
        <taxon>Sphingobacteriales</taxon>
        <taxon>Sphingobacteriaceae</taxon>
        <taxon>Parapedobacter</taxon>
    </lineage>
</organism>
<dbReference type="InterPro" id="IPR036890">
    <property type="entry name" value="HATPase_C_sf"/>
</dbReference>
<accession>A0A1H7TAQ9</accession>
<name>A0A1H7TAQ9_9SPHI</name>
<dbReference type="CDD" id="cd00075">
    <property type="entry name" value="HATPase"/>
    <property type="match status" value="1"/>
</dbReference>
<keyword evidence="9" id="KW-0902">Two-component regulatory system</keyword>
<dbReference type="STRING" id="332977.SAMN05421740_110165"/>
<feature type="domain" description="Histidine kinase" evidence="12">
    <location>
        <begin position="238"/>
        <end position="452"/>
    </location>
</feature>
<dbReference type="InterPro" id="IPR003661">
    <property type="entry name" value="HisK_dim/P_dom"/>
</dbReference>
<dbReference type="PROSITE" id="PS50885">
    <property type="entry name" value="HAMP"/>
    <property type="match status" value="1"/>
</dbReference>
<evidence type="ECO:0000256" key="8">
    <source>
        <dbReference type="ARBA" id="ARBA00022989"/>
    </source>
</evidence>
<evidence type="ECO:0000313" key="14">
    <source>
        <dbReference type="EMBL" id="SEL81376.1"/>
    </source>
</evidence>
<dbReference type="Pfam" id="PF00512">
    <property type="entry name" value="HisKA"/>
    <property type="match status" value="1"/>
</dbReference>
<dbReference type="SUPFAM" id="SSF158472">
    <property type="entry name" value="HAMP domain-like"/>
    <property type="match status" value="1"/>
</dbReference>
<dbReference type="PANTHER" id="PTHR45436:SF15">
    <property type="entry name" value="SENSOR HISTIDINE KINASE CUSS"/>
    <property type="match status" value="1"/>
</dbReference>
<gene>
    <name evidence="14" type="ORF">SAMN05421740_110165</name>
</gene>
<dbReference type="InterPro" id="IPR003594">
    <property type="entry name" value="HATPase_dom"/>
</dbReference>
<dbReference type="EC" id="2.7.13.3" evidence="3"/>
<proteinExistence type="predicted"/>
<evidence type="ECO:0000256" key="7">
    <source>
        <dbReference type="ARBA" id="ARBA00022777"/>
    </source>
</evidence>
<dbReference type="PROSITE" id="PS50109">
    <property type="entry name" value="HIS_KIN"/>
    <property type="match status" value="1"/>
</dbReference>
<keyword evidence="10 11" id="KW-0472">Membrane</keyword>
<dbReference type="Pfam" id="PF02518">
    <property type="entry name" value="HATPase_c"/>
    <property type="match status" value="1"/>
</dbReference>
<comment type="catalytic activity">
    <reaction evidence="1">
        <text>ATP + protein L-histidine = ADP + protein N-phospho-L-histidine.</text>
        <dbReference type="EC" id="2.7.13.3"/>
    </reaction>
</comment>
<dbReference type="GO" id="GO:0000155">
    <property type="term" value="F:phosphorelay sensor kinase activity"/>
    <property type="evidence" value="ECO:0007669"/>
    <property type="project" value="InterPro"/>
</dbReference>
<evidence type="ECO:0000256" key="10">
    <source>
        <dbReference type="ARBA" id="ARBA00023136"/>
    </source>
</evidence>
<dbReference type="OrthoDB" id="594725at2"/>